<sequence length="121" mass="13067">MKAAILALAILAPFAQAQAAADAAPSSTVVTRLGVSSTEFSCTVSGGRECHYLILHSLCNERFIAPGQKERTCTYTEAAPPFRIKSGERRKISGLAQDYLYTMKVGVAPTVEDVLREPIKH</sequence>
<feature type="signal peptide" evidence="1">
    <location>
        <begin position="1"/>
        <end position="19"/>
    </location>
</feature>
<name>A0ABT2AQC3_9BURK</name>
<comment type="caution">
    <text evidence="2">The sequence shown here is derived from an EMBL/GenBank/DDBJ whole genome shotgun (WGS) entry which is preliminary data.</text>
</comment>
<dbReference type="Proteomes" id="UP001206572">
    <property type="component" value="Unassembled WGS sequence"/>
</dbReference>
<organism evidence="2 3">
    <name type="scientific">Massilia agri</name>
    <dbReference type="NCBI Taxonomy" id="1886785"/>
    <lineage>
        <taxon>Bacteria</taxon>
        <taxon>Pseudomonadati</taxon>
        <taxon>Pseudomonadota</taxon>
        <taxon>Betaproteobacteria</taxon>
        <taxon>Burkholderiales</taxon>
        <taxon>Oxalobacteraceae</taxon>
        <taxon>Telluria group</taxon>
        <taxon>Massilia</taxon>
    </lineage>
</organism>
<accession>A0ABT2AQC3</accession>
<dbReference type="EMBL" id="JANUHA010000015">
    <property type="protein sequence ID" value="MCS0598414.1"/>
    <property type="molecule type" value="Genomic_DNA"/>
</dbReference>
<evidence type="ECO:0000313" key="2">
    <source>
        <dbReference type="EMBL" id="MCS0598414.1"/>
    </source>
</evidence>
<feature type="chain" id="PRO_5045208788" description="DUF2845 domain-containing protein" evidence="1">
    <location>
        <begin position="20"/>
        <end position="121"/>
    </location>
</feature>
<dbReference type="RefSeq" id="WP_258829426.1">
    <property type="nucleotide sequence ID" value="NZ_JANUHA010000015.1"/>
</dbReference>
<evidence type="ECO:0000313" key="3">
    <source>
        <dbReference type="Proteomes" id="UP001206572"/>
    </source>
</evidence>
<keyword evidence="3" id="KW-1185">Reference proteome</keyword>
<reference evidence="2 3" key="1">
    <citation type="submission" date="2022-08" db="EMBL/GenBank/DDBJ databases">
        <title>Reclassification of Massilia species as members of the genera Telluria, Duganella, Pseudoduganella, Mokoshia gen. nov. and Zemynaea gen. nov. using orthogonal and non-orthogonal genome-based approaches.</title>
        <authorList>
            <person name="Bowman J.P."/>
        </authorList>
    </citation>
    <scope>NUCLEOTIDE SEQUENCE [LARGE SCALE GENOMIC DNA]</scope>
    <source>
        <strain evidence="2 3">JCM 31661</strain>
    </source>
</reference>
<evidence type="ECO:0008006" key="4">
    <source>
        <dbReference type="Google" id="ProtNLM"/>
    </source>
</evidence>
<evidence type="ECO:0000256" key="1">
    <source>
        <dbReference type="SAM" id="SignalP"/>
    </source>
</evidence>
<proteinExistence type="predicted"/>
<gene>
    <name evidence="2" type="ORF">NX780_18885</name>
</gene>
<protein>
    <recommendedName>
        <fullName evidence="4">DUF2845 domain-containing protein</fullName>
    </recommendedName>
</protein>
<keyword evidence="1" id="KW-0732">Signal</keyword>